<evidence type="ECO:0000256" key="1">
    <source>
        <dbReference type="ARBA" id="ARBA00022603"/>
    </source>
</evidence>
<keyword evidence="2 3" id="KW-0808">Transferase</keyword>
<dbReference type="STRING" id="270498.CHK_1276"/>
<evidence type="ECO:0000256" key="2">
    <source>
        <dbReference type="ARBA" id="ARBA00022679"/>
    </source>
</evidence>
<protein>
    <submittedName>
        <fullName evidence="3">16S rRNA (Guanine(966)-N(2))-methyltransferase SSU rRNA m(2)G966</fullName>
        <ecNumber evidence="3">2.1.1.171</ecNumber>
    </submittedName>
</protein>
<evidence type="ECO:0000313" key="4">
    <source>
        <dbReference type="Proteomes" id="UP000034076"/>
    </source>
</evidence>
<evidence type="ECO:0000313" key="3">
    <source>
        <dbReference type="EMBL" id="KKI51229.1"/>
    </source>
</evidence>
<dbReference type="PROSITE" id="PS00092">
    <property type="entry name" value="N6_MTASE"/>
    <property type="match status" value="1"/>
</dbReference>
<dbReference type="InterPro" id="IPR004398">
    <property type="entry name" value="RNA_MeTrfase_RsmD"/>
</dbReference>
<dbReference type="GO" id="GO:0003676">
    <property type="term" value="F:nucleic acid binding"/>
    <property type="evidence" value="ECO:0007669"/>
    <property type="project" value="InterPro"/>
</dbReference>
<keyword evidence="1 3" id="KW-0489">Methyltransferase</keyword>
<dbReference type="PATRIC" id="fig|270498.16.peg.1395"/>
<name>A0A0M2NFC3_9FIRM</name>
<organism evidence="3 4">
    <name type="scientific">Christensenella hongkongensis</name>
    <dbReference type="NCBI Taxonomy" id="270498"/>
    <lineage>
        <taxon>Bacteria</taxon>
        <taxon>Bacillati</taxon>
        <taxon>Bacillota</taxon>
        <taxon>Clostridia</taxon>
        <taxon>Christensenellales</taxon>
        <taxon>Christensenellaceae</taxon>
        <taxon>Christensenella</taxon>
    </lineage>
</organism>
<dbReference type="InterPro" id="IPR029063">
    <property type="entry name" value="SAM-dependent_MTases_sf"/>
</dbReference>
<gene>
    <name evidence="3" type="ORF">CHK_1276</name>
</gene>
<comment type="caution">
    <text evidence="3">The sequence shown here is derived from an EMBL/GenBank/DDBJ whole genome shotgun (WGS) entry which is preliminary data.</text>
</comment>
<dbReference type="CDD" id="cd02440">
    <property type="entry name" value="AdoMet_MTases"/>
    <property type="match status" value="1"/>
</dbReference>
<dbReference type="Proteomes" id="UP000034076">
    <property type="component" value="Unassembled WGS sequence"/>
</dbReference>
<dbReference type="SUPFAM" id="SSF53335">
    <property type="entry name" value="S-adenosyl-L-methionine-dependent methyltransferases"/>
    <property type="match status" value="1"/>
</dbReference>
<dbReference type="OrthoDB" id="9803017at2"/>
<proteinExistence type="predicted"/>
<sequence>MRIIAGEKRGTKLIAPEGIDTRPTLDHVKEALFGRLQFELHGTVVLDLFAGSGALGLEALSRGAAQAVFVENAGGAQKAIERNIQAAGFEKKAVVLKKDYEAAIKLFQNQKKFDIVIIDPPYKGGYYERVFELAAGCGILAKNAVAVAESDFLLPAQAGYRLEKQKRYGKTFLSFYRWEEE</sequence>
<dbReference type="Pfam" id="PF03602">
    <property type="entry name" value="Cons_hypoth95"/>
    <property type="match status" value="1"/>
</dbReference>
<dbReference type="GO" id="GO:0052913">
    <property type="term" value="F:16S rRNA (guanine(966)-N(2))-methyltransferase activity"/>
    <property type="evidence" value="ECO:0007669"/>
    <property type="project" value="UniProtKB-EC"/>
</dbReference>
<dbReference type="InterPro" id="IPR002052">
    <property type="entry name" value="DNA_methylase_N6_adenine_CS"/>
</dbReference>
<dbReference type="Gene3D" id="3.40.50.150">
    <property type="entry name" value="Vaccinia Virus protein VP39"/>
    <property type="match status" value="1"/>
</dbReference>
<dbReference type="PANTHER" id="PTHR43542">
    <property type="entry name" value="METHYLTRANSFERASE"/>
    <property type="match status" value="1"/>
</dbReference>
<dbReference type="RefSeq" id="WP_046443184.1">
    <property type="nucleotide sequence ID" value="NZ_CAUERS010000006.1"/>
</dbReference>
<dbReference type="AlphaFoldDB" id="A0A0M2NFC3"/>
<dbReference type="PANTHER" id="PTHR43542:SF1">
    <property type="entry name" value="METHYLTRANSFERASE"/>
    <property type="match status" value="1"/>
</dbReference>
<dbReference type="PIRSF" id="PIRSF004553">
    <property type="entry name" value="CHP00095"/>
    <property type="match status" value="1"/>
</dbReference>
<dbReference type="NCBIfam" id="TIGR00095">
    <property type="entry name" value="16S rRNA (guanine(966)-N(2))-methyltransferase RsmD"/>
    <property type="match status" value="1"/>
</dbReference>
<dbReference type="EMBL" id="LAYJ01000087">
    <property type="protein sequence ID" value="KKI51229.1"/>
    <property type="molecule type" value="Genomic_DNA"/>
</dbReference>
<keyword evidence="4" id="KW-1185">Reference proteome</keyword>
<accession>A0A0M2NFC3</accession>
<reference evidence="3 4" key="1">
    <citation type="submission" date="2015-04" db="EMBL/GenBank/DDBJ databases">
        <title>Draft genome sequence of bacteremic isolate Catabacter hongkongensis type strain HKU16T.</title>
        <authorList>
            <person name="Lau S.K."/>
            <person name="Teng J.L."/>
            <person name="Huang Y."/>
            <person name="Curreem S.O."/>
            <person name="Tsui S.K."/>
            <person name="Woo P.C."/>
        </authorList>
    </citation>
    <scope>NUCLEOTIDE SEQUENCE [LARGE SCALE GENOMIC DNA]</scope>
    <source>
        <strain evidence="3 4">HKU16</strain>
    </source>
</reference>
<dbReference type="EC" id="2.1.1.171" evidence="3"/>